<sequence length="246" mass="28261">MCNPYLPGMKILDGSPEYIIIEQADPELKPEEWKQGLSQILLRAKKQSLQRIQAVLLRDGRDYENLANELIGRGFVYYSSKVDVYRNLSGLKDQTSMFQWLSLKDETLTEAEFIEIWRECMLLSDNAPSSLTMEQHLQSVKKELGSGWEYSCRVFYDNKGPKGISIPHIEPGTSNEGRLFYFGVLPQERFKGSGTKMHGQSLSFLKEMGAEYYIGSTHLANQKMQRVFEKNGCEAKAYTDVFYKCF</sequence>
<name>A0ABT8E8J3_9BACL</name>
<dbReference type="EMBL" id="JAUHLN010000002">
    <property type="protein sequence ID" value="MDN4074243.1"/>
    <property type="molecule type" value="Genomic_DNA"/>
</dbReference>
<evidence type="ECO:0000313" key="2">
    <source>
        <dbReference type="Proteomes" id="UP001168694"/>
    </source>
</evidence>
<accession>A0ABT8E8J3</accession>
<dbReference type="Proteomes" id="UP001168694">
    <property type="component" value="Unassembled WGS sequence"/>
</dbReference>
<reference evidence="1" key="1">
    <citation type="submission" date="2023-06" db="EMBL/GenBank/DDBJ databases">
        <title>Draft Genome Sequences of Representative Paenibacillus Polymyxa, Bacillus cereus, Fictibacillus sp., and Brevibacillus agri Strains Isolated from Amazonian Dark Earth.</title>
        <authorList>
            <person name="Pellegrinetti T.A."/>
            <person name="Cunha I.C.M."/>
            <person name="Chaves M.G."/>
            <person name="Freitas A.S."/>
            <person name="Silva A.V.R."/>
            <person name="Tsai S.M."/>
            <person name="Mendes L.W."/>
        </authorList>
    </citation>
    <scope>NUCLEOTIDE SEQUENCE</scope>
    <source>
        <strain evidence="1">CENA-BCM004</strain>
    </source>
</reference>
<dbReference type="RefSeq" id="WP_290400311.1">
    <property type="nucleotide sequence ID" value="NZ_JAUHLN010000002.1"/>
</dbReference>
<dbReference type="InterPro" id="IPR016181">
    <property type="entry name" value="Acyl_CoA_acyltransferase"/>
</dbReference>
<comment type="caution">
    <text evidence="1">The sequence shown here is derived from an EMBL/GenBank/DDBJ whole genome shotgun (WGS) entry which is preliminary data.</text>
</comment>
<dbReference type="Gene3D" id="3.40.630.30">
    <property type="match status" value="1"/>
</dbReference>
<proteinExistence type="predicted"/>
<gene>
    <name evidence="1" type="ORF">QYF49_14705</name>
</gene>
<organism evidence="1 2">
    <name type="scientific">Fictibacillus terranigra</name>
    <dbReference type="NCBI Taxonomy" id="3058424"/>
    <lineage>
        <taxon>Bacteria</taxon>
        <taxon>Bacillati</taxon>
        <taxon>Bacillota</taxon>
        <taxon>Bacilli</taxon>
        <taxon>Bacillales</taxon>
        <taxon>Fictibacillaceae</taxon>
        <taxon>Fictibacillus</taxon>
    </lineage>
</organism>
<dbReference type="SUPFAM" id="SSF55729">
    <property type="entry name" value="Acyl-CoA N-acyltransferases (Nat)"/>
    <property type="match status" value="1"/>
</dbReference>
<protein>
    <submittedName>
        <fullName evidence="1">GNAT family N-acetyltransferase</fullName>
    </submittedName>
</protein>
<keyword evidence="2" id="KW-1185">Reference proteome</keyword>
<evidence type="ECO:0000313" key="1">
    <source>
        <dbReference type="EMBL" id="MDN4074243.1"/>
    </source>
</evidence>